<evidence type="ECO:0000256" key="3">
    <source>
        <dbReference type="HAMAP-Rule" id="MF_01963"/>
    </source>
</evidence>
<dbReference type="PANTHER" id="PTHR42679">
    <property type="entry name" value="S-METHYL-5'-THIOADENOSINE PHOSPHORYLASE"/>
    <property type="match status" value="1"/>
</dbReference>
<name>D7DQK1_METV3</name>
<feature type="binding site" evidence="3">
    <location>
        <begin position="44"/>
        <end position="45"/>
    </location>
    <ligand>
        <name>phosphate</name>
        <dbReference type="ChEBI" id="CHEBI:43474"/>
    </ligand>
</feature>
<keyword evidence="3" id="KW-0660">Purine salvage</keyword>
<dbReference type="EMBL" id="CP002057">
    <property type="protein sequence ID" value="ADI37128.1"/>
    <property type="molecule type" value="Genomic_DNA"/>
</dbReference>
<dbReference type="PANTHER" id="PTHR42679:SF2">
    <property type="entry name" value="S-METHYL-5'-THIOADENOSINE PHOSPHORYLASE"/>
    <property type="match status" value="1"/>
</dbReference>
<dbReference type="EC" id="2.4.2.1" evidence="3"/>
<feature type="binding site" evidence="3">
    <location>
        <position position="8"/>
    </location>
    <ligand>
        <name>phosphate</name>
        <dbReference type="ChEBI" id="CHEBI:43474"/>
    </ligand>
</feature>
<feature type="binding site" evidence="3">
    <location>
        <position position="175"/>
    </location>
    <ligand>
        <name>substrate</name>
    </ligand>
</feature>
<keyword evidence="1 3" id="KW-0328">Glycosyltransferase</keyword>
<feature type="site" description="Important for substrate specificity" evidence="3">
    <location>
        <position position="211"/>
    </location>
</feature>
<comment type="caution">
    <text evidence="3">Lacks conserved residue(s) required for the propagation of feature annotation.</text>
</comment>
<feature type="site" description="Important for substrate specificity" evidence="3">
    <location>
        <position position="158"/>
    </location>
</feature>
<dbReference type="GO" id="GO:0005829">
    <property type="term" value="C:cytosol"/>
    <property type="evidence" value="ECO:0007669"/>
    <property type="project" value="TreeGrafter"/>
</dbReference>
<dbReference type="SUPFAM" id="SSF53167">
    <property type="entry name" value="Purine and uridine phosphorylases"/>
    <property type="match status" value="1"/>
</dbReference>
<dbReference type="InParanoid" id="D7DQK1"/>
<dbReference type="FunCoup" id="D7DQK1">
    <property type="interactions" value="147"/>
</dbReference>
<dbReference type="HAMAP" id="MF_01963">
    <property type="entry name" value="MTAP"/>
    <property type="match status" value="1"/>
</dbReference>
<dbReference type="UniPathway" id="UPA00606"/>
<feature type="domain" description="Nucleoside phosphorylase" evidence="4">
    <location>
        <begin position="2"/>
        <end position="233"/>
    </location>
</feature>
<dbReference type="HOGENOM" id="CLU_054456_0_2_2"/>
<keyword evidence="2 3" id="KW-0808">Transferase</keyword>
<dbReference type="GO" id="GO:0017061">
    <property type="term" value="F:S-methyl-5-thioadenosine phosphorylase activity"/>
    <property type="evidence" value="ECO:0007669"/>
    <property type="project" value="InterPro"/>
</dbReference>
<comment type="catalytic activity">
    <reaction evidence="3">
        <text>a purine D-ribonucleoside + phosphate = a purine nucleobase + alpha-D-ribose 1-phosphate</text>
        <dbReference type="Rhea" id="RHEA:19805"/>
        <dbReference type="ChEBI" id="CHEBI:26386"/>
        <dbReference type="ChEBI" id="CHEBI:43474"/>
        <dbReference type="ChEBI" id="CHEBI:57720"/>
        <dbReference type="ChEBI" id="CHEBI:142355"/>
        <dbReference type="EC" id="2.4.2.1"/>
    </reaction>
</comment>
<comment type="pathway">
    <text evidence="3">Purine metabolism; purine nucleoside salvage.</text>
</comment>
<dbReference type="KEGG" id="mvo:Mvol_1473"/>
<dbReference type="InterPro" id="IPR010044">
    <property type="entry name" value="MTAP"/>
</dbReference>
<gene>
    <name evidence="5" type="ordered locus">Mvol_1473</name>
</gene>
<evidence type="ECO:0000256" key="2">
    <source>
        <dbReference type="ARBA" id="ARBA00022679"/>
    </source>
</evidence>
<feature type="binding site" evidence="3">
    <location>
        <position position="176"/>
    </location>
    <ligand>
        <name>phosphate</name>
        <dbReference type="ChEBI" id="CHEBI:43474"/>
    </ligand>
</feature>
<evidence type="ECO:0000313" key="5">
    <source>
        <dbReference type="EMBL" id="ADI37128.1"/>
    </source>
</evidence>
<protein>
    <recommendedName>
        <fullName evidence="3">Purine nucleoside phosphorylase</fullName>
        <shortName evidence="3">PNP</shortName>
        <ecNumber evidence="3">2.4.2.1</ecNumber>
    </recommendedName>
</protein>
<evidence type="ECO:0000313" key="6">
    <source>
        <dbReference type="Proteomes" id="UP000007722"/>
    </source>
</evidence>
<sequence>MIGIIGGTGLAGLLKNGEEKIVETKYGASKVLIDENKDVVLLGRHGLSHSTPPHKINYLANIYTLKKLGVERILSLNAVGSLKVEIEPSSFLIADDFIEFTKVRKSTYYDGEDGKVAHVNMLEPFCSDLRGILKEILDKRQYSYNEGTYICTEGPRFETIAEINMYKNWGHVVGMTAYPEVSLAKELEMCYCSLCNISNYCSGIKDSDLTVDEVLDTVKSMESKILNVVDDFINYKFEERTCGCKDAMKSAFI</sequence>
<keyword evidence="6" id="KW-1185">Reference proteome</keyword>
<reference evidence="5 6" key="1">
    <citation type="submission" date="2010-05" db="EMBL/GenBank/DDBJ databases">
        <title>Complete sequence of Methanococcus voltae A3.</title>
        <authorList>
            <consortium name="US DOE Joint Genome Institute"/>
            <person name="Lucas S."/>
            <person name="Copeland A."/>
            <person name="Lapidus A."/>
            <person name="Cheng J.-F."/>
            <person name="Bruce D."/>
            <person name="Goodwin L."/>
            <person name="Pitluck S."/>
            <person name="Lowry S."/>
            <person name="Clum A."/>
            <person name="Land M."/>
            <person name="Hauser L."/>
            <person name="Kyrpides N."/>
            <person name="Mikhailova N."/>
            <person name="Whitman W.B."/>
            <person name="Woyke T."/>
        </authorList>
    </citation>
    <scope>NUCLEOTIDE SEQUENCE [LARGE SCALE GENOMIC DNA]</scope>
    <source>
        <strain evidence="6">ATCC BAA-1334 / A3</strain>
    </source>
</reference>
<comment type="miscellaneous">
    <text evidence="3">Although this enzyme belongs to the family of MTA phosphorylases based on sequence homology, it lacks several conserved amino acids in the substrate binding pocket that confer specificity towards MTA.</text>
</comment>
<comment type="similarity">
    <text evidence="3">Belongs to the PNP/MTAP phosphorylase family. MTAP subfamily.</text>
</comment>
<organism evidence="5 6">
    <name type="scientific">Methanococcus voltae (strain ATCC BAA-1334 / A3)</name>
    <dbReference type="NCBI Taxonomy" id="456320"/>
    <lineage>
        <taxon>Archaea</taxon>
        <taxon>Methanobacteriati</taxon>
        <taxon>Methanobacteriota</taxon>
        <taxon>Methanomada group</taxon>
        <taxon>Methanococci</taxon>
        <taxon>Methanococcales</taxon>
        <taxon>Methanococcaceae</taxon>
        <taxon>Methanococcus</taxon>
    </lineage>
</organism>
<dbReference type="OrthoDB" id="7681at2157"/>
<dbReference type="Pfam" id="PF01048">
    <property type="entry name" value="PNP_UDP_1"/>
    <property type="match status" value="1"/>
</dbReference>
<comment type="subunit">
    <text evidence="3">Homohexamer. Dimer of a homotrimer.</text>
</comment>
<dbReference type="CDD" id="cd09010">
    <property type="entry name" value="MTAP_SsMTAPII_like_MTIP"/>
    <property type="match status" value="1"/>
</dbReference>
<dbReference type="STRING" id="456320.Mvol_1473"/>
<dbReference type="GO" id="GO:0006166">
    <property type="term" value="P:purine ribonucleoside salvage"/>
    <property type="evidence" value="ECO:0007669"/>
    <property type="project" value="UniProtKB-UniRule"/>
</dbReference>
<dbReference type="eggNOG" id="arCOG01327">
    <property type="taxonomic scope" value="Archaea"/>
</dbReference>
<evidence type="ECO:0000256" key="1">
    <source>
        <dbReference type="ARBA" id="ARBA00022676"/>
    </source>
</evidence>
<dbReference type="GO" id="GO:0019509">
    <property type="term" value="P:L-methionine salvage from methylthioadenosine"/>
    <property type="evidence" value="ECO:0007669"/>
    <property type="project" value="TreeGrafter"/>
</dbReference>
<comment type="function">
    <text evidence="3">Purine nucleoside phosphorylase involved in purine salvage.</text>
</comment>
<dbReference type="InterPro" id="IPR035994">
    <property type="entry name" value="Nucleoside_phosphorylase_sf"/>
</dbReference>
<proteinExistence type="inferred from homology"/>
<dbReference type="AlphaFoldDB" id="D7DQK1"/>
<dbReference type="InterPro" id="IPR000845">
    <property type="entry name" value="Nucleoside_phosphorylase_d"/>
</dbReference>
<accession>D7DQK1</accession>
<dbReference type="Proteomes" id="UP000007722">
    <property type="component" value="Chromosome"/>
</dbReference>
<evidence type="ECO:0000259" key="4">
    <source>
        <dbReference type="Pfam" id="PF01048"/>
    </source>
</evidence>
<dbReference type="Gene3D" id="3.40.50.1580">
    <property type="entry name" value="Nucleoside phosphorylase domain"/>
    <property type="match status" value="1"/>
</dbReference>